<evidence type="ECO:0000256" key="4">
    <source>
        <dbReference type="ARBA" id="ARBA00023128"/>
    </source>
</evidence>
<comment type="subcellular location">
    <subcellularLocation>
        <location evidence="2">Mitochondrion</location>
    </subcellularLocation>
</comment>
<organism evidence="8 9">
    <name type="scientific">Aulographum hederae CBS 113979</name>
    <dbReference type="NCBI Taxonomy" id="1176131"/>
    <lineage>
        <taxon>Eukaryota</taxon>
        <taxon>Fungi</taxon>
        <taxon>Dikarya</taxon>
        <taxon>Ascomycota</taxon>
        <taxon>Pezizomycotina</taxon>
        <taxon>Dothideomycetes</taxon>
        <taxon>Pleosporomycetidae</taxon>
        <taxon>Aulographales</taxon>
        <taxon>Aulographaceae</taxon>
    </lineage>
</organism>
<dbReference type="Pfam" id="PF14881">
    <property type="entry name" value="Tubulin_3"/>
    <property type="match status" value="1"/>
</dbReference>
<dbReference type="EMBL" id="ML977155">
    <property type="protein sequence ID" value="KAF1986847.1"/>
    <property type="molecule type" value="Genomic_DNA"/>
</dbReference>
<evidence type="ECO:0000256" key="3">
    <source>
        <dbReference type="ARBA" id="ARBA00008507"/>
    </source>
</evidence>
<dbReference type="OrthoDB" id="271881at2759"/>
<dbReference type="PANTHER" id="PTHR13391:SF0">
    <property type="entry name" value="PROTEIN MISATO HOMOLOG 1"/>
    <property type="match status" value="1"/>
</dbReference>
<dbReference type="SUPFAM" id="SSF52490">
    <property type="entry name" value="Tubulin nucleotide-binding domain-like"/>
    <property type="match status" value="1"/>
</dbReference>
<proteinExistence type="inferred from homology"/>
<keyword evidence="4" id="KW-0496">Mitochondrion</keyword>
<gene>
    <name evidence="8" type="ORF">K402DRAFT_354993</name>
</gene>
<feature type="region of interest" description="Disordered" evidence="5">
    <location>
        <begin position="345"/>
        <end position="367"/>
    </location>
</feature>
<evidence type="ECO:0000313" key="8">
    <source>
        <dbReference type="EMBL" id="KAF1986847.1"/>
    </source>
</evidence>
<sequence>MHEILTLQFGEQSNYLGTHFWNTQESYFTYNGEEESPVDHDIHFRPGVAADGSDTFMPRALIYDLKGGFGSLKRLNALYDLEEEANASSSLWNGATITHTEPSIDPSPYQLALDAAIEPPPLTPETVRFWSDYSRVFFHPRSLIPISPHSLNSSLAPFEKWETGEELFGTLDQEHDLLDRDLRPFLEECDHLQGVQVTTSADDAWGGFASRYVERMRDELGKSSIWVTGLEDSTTVAREKRLVRLLSSARSIFELSPSSSLYIPLANIPSSTPPYLKLTPSSPWHTSALQSAALESLTLPSRLRQSNPQYTSLTTIEASINRDGNRRIARLGMDVSPNDALIDKREEEERKPKVNGNANGWHEEDEEPEMSKCDIDFLPPSFLTGGARGMNGSRRKEQEFGIAEICRGEWFSSDDVTGVNLRDRFAGKTFLRTQSPLLYPYLTSFPSIFSFPSTTTTTPLATKTTLSTSTALASHIRSISRVAARTIGVDEREALMDGLETMAAEYEEGWDDDSDGFRGSGGEGEDE</sequence>
<evidence type="ECO:0000256" key="2">
    <source>
        <dbReference type="ARBA" id="ARBA00004173"/>
    </source>
</evidence>
<evidence type="ECO:0000256" key="1">
    <source>
        <dbReference type="ARBA" id="ARBA00003757"/>
    </source>
</evidence>
<dbReference type="InterPro" id="IPR049942">
    <property type="entry name" value="DML1/Misato"/>
</dbReference>
<feature type="region of interest" description="Disordered" evidence="5">
    <location>
        <begin position="506"/>
        <end position="527"/>
    </location>
</feature>
<dbReference type="PANTHER" id="PTHR13391">
    <property type="entry name" value="MITOCHONDRIAL DISTRIBUTION REGULATOR MISATO"/>
    <property type="match status" value="1"/>
</dbReference>
<protein>
    <submittedName>
        <fullName evidence="8">Protein DML1</fullName>
    </submittedName>
</protein>
<dbReference type="Gene3D" id="3.40.50.1440">
    <property type="entry name" value="Tubulin/FtsZ, GTPase domain"/>
    <property type="match status" value="1"/>
</dbReference>
<dbReference type="GO" id="GO:0007005">
    <property type="term" value="P:mitochondrion organization"/>
    <property type="evidence" value="ECO:0007669"/>
    <property type="project" value="InterPro"/>
</dbReference>
<dbReference type="InterPro" id="IPR019605">
    <property type="entry name" value="Misato_II_tubulin-like"/>
</dbReference>
<dbReference type="InterPro" id="IPR029209">
    <property type="entry name" value="DML1/Misato_tubulin"/>
</dbReference>
<feature type="compositionally biased region" description="Gly residues" evidence="5">
    <location>
        <begin position="518"/>
        <end position="527"/>
    </location>
</feature>
<feature type="domain" description="Misato Segment II tubulin-like" evidence="6">
    <location>
        <begin position="2"/>
        <end position="114"/>
    </location>
</feature>
<dbReference type="Proteomes" id="UP000800041">
    <property type="component" value="Unassembled WGS sequence"/>
</dbReference>
<dbReference type="GO" id="GO:0005739">
    <property type="term" value="C:mitochondrion"/>
    <property type="evidence" value="ECO:0007669"/>
    <property type="project" value="UniProtKB-SubCell"/>
</dbReference>
<evidence type="ECO:0000259" key="7">
    <source>
        <dbReference type="Pfam" id="PF14881"/>
    </source>
</evidence>
<evidence type="ECO:0000256" key="5">
    <source>
        <dbReference type="SAM" id="MobiDB-lite"/>
    </source>
</evidence>
<keyword evidence="9" id="KW-1185">Reference proteome</keyword>
<evidence type="ECO:0000313" key="9">
    <source>
        <dbReference type="Proteomes" id="UP000800041"/>
    </source>
</evidence>
<dbReference type="InterPro" id="IPR036525">
    <property type="entry name" value="Tubulin/FtsZ_GTPase_sf"/>
</dbReference>
<evidence type="ECO:0000259" key="6">
    <source>
        <dbReference type="Pfam" id="PF10644"/>
    </source>
</evidence>
<reference evidence="8" key="1">
    <citation type="journal article" date="2020" name="Stud. Mycol.">
        <title>101 Dothideomycetes genomes: a test case for predicting lifestyles and emergence of pathogens.</title>
        <authorList>
            <person name="Haridas S."/>
            <person name="Albert R."/>
            <person name="Binder M."/>
            <person name="Bloem J."/>
            <person name="Labutti K."/>
            <person name="Salamov A."/>
            <person name="Andreopoulos B."/>
            <person name="Baker S."/>
            <person name="Barry K."/>
            <person name="Bills G."/>
            <person name="Bluhm B."/>
            <person name="Cannon C."/>
            <person name="Castanera R."/>
            <person name="Culley D."/>
            <person name="Daum C."/>
            <person name="Ezra D."/>
            <person name="Gonzalez J."/>
            <person name="Henrissat B."/>
            <person name="Kuo A."/>
            <person name="Liang C."/>
            <person name="Lipzen A."/>
            <person name="Lutzoni F."/>
            <person name="Magnuson J."/>
            <person name="Mondo S."/>
            <person name="Nolan M."/>
            <person name="Ohm R."/>
            <person name="Pangilinan J."/>
            <person name="Park H.-J."/>
            <person name="Ramirez L."/>
            <person name="Alfaro M."/>
            <person name="Sun H."/>
            <person name="Tritt A."/>
            <person name="Yoshinaga Y."/>
            <person name="Zwiers L.-H."/>
            <person name="Turgeon B."/>
            <person name="Goodwin S."/>
            <person name="Spatafora J."/>
            <person name="Crous P."/>
            <person name="Grigoriev I."/>
        </authorList>
    </citation>
    <scope>NUCLEOTIDE SEQUENCE</scope>
    <source>
        <strain evidence="8">CBS 113979</strain>
    </source>
</reference>
<comment type="similarity">
    <text evidence="3">Belongs to the misato family.</text>
</comment>
<comment type="function">
    <text evidence="1">Involved in the partitioning of the mitochondrial organelle and mitochondrial DNA (mtDNA) inheritance.</text>
</comment>
<dbReference type="AlphaFoldDB" id="A0A6G1H1B9"/>
<name>A0A6G1H1B9_9PEZI</name>
<feature type="domain" description="DML1/Misato tubulin" evidence="7">
    <location>
        <begin position="119"/>
        <end position="303"/>
    </location>
</feature>
<accession>A0A6G1H1B9</accession>
<dbReference type="Pfam" id="PF10644">
    <property type="entry name" value="Misat_Tub_SegII"/>
    <property type="match status" value="1"/>
</dbReference>